<organism evidence="7 8">
    <name type="scientific">Schaalia radingae</name>
    <dbReference type="NCBI Taxonomy" id="131110"/>
    <lineage>
        <taxon>Bacteria</taxon>
        <taxon>Bacillati</taxon>
        <taxon>Actinomycetota</taxon>
        <taxon>Actinomycetes</taxon>
        <taxon>Actinomycetales</taxon>
        <taxon>Actinomycetaceae</taxon>
        <taxon>Schaalia</taxon>
    </lineage>
</organism>
<feature type="domain" description="Response regulatory" evidence="6">
    <location>
        <begin position="3"/>
        <end position="121"/>
    </location>
</feature>
<dbReference type="Gene3D" id="3.40.50.2300">
    <property type="match status" value="1"/>
</dbReference>
<dbReference type="Proteomes" id="UP000198976">
    <property type="component" value="Chromosome I"/>
</dbReference>
<dbReference type="InterPro" id="IPR001789">
    <property type="entry name" value="Sig_transdc_resp-reg_receiver"/>
</dbReference>
<evidence type="ECO:0000256" key="4">
    <source>
        <dbReference type="SAM" id="MobiDB-lite"/>
    </source>
</evidence>
<dbReference type="InterPro" id="IPR058245">
    <property type="entry name" value="NreC/VraR/RcsB-like_REC"/>
</dbReference>
<dbReference type="SUPFAM" id="SSF52172">
    <property type="entry name" value="CheY-like"/>
    <property type="match status" value="1"/>
</dbReference>
<dbReference type="SMART" id="SM00421">
    <property type="entry name" value="HTH_LUXR"/>
    <property type="match status" value="1"/>
</dbReference>
<dbReference type="CDD" id="cd17535">
    <property type="entry name" value="REC_NarL-like"/>
    <property type="match status" value="1"/>
</dbReference>
<dbReference type="CDD" id="cd06170">
    <property type="entry name" value="LuxR_C_like"/>
    <property type="match status" value="1"/>
</dbReference>
<keyword evidence="8" id="KW-1185">Reference proteome</keyword>
<evidence type="ECO:0000259" key="6">
    <source>
        <dbReference type="PROSITE" id="PS50110"/>
    </source>
</evidence>
<feature type="modified residue" description="4-aspartylphosphate" evidence="3">
    <location>
        <position position="54"/>
    </location>
</feature>
<reference evidence="7 8" key="1">
    <citation type="submission" date="2016-10" db="EMBL/GenBank/DDBJ databases">
        <authorList>
            <person name="Varghese N."/>
            <person name="Submissions S."/>
        </authorList>
    </citation>
    <scope>NUCLEOTIDE SEQUENCE [LARGE SCALE GENOMIC DNA]</scope>
    <source>
        <strain evidence="7 8">DSM 9169</strain>
    </source>
</reference>
<feature type="domain" description="HTH luxR-type" evidence="5">
    <location>
        <begin position="167"/>
        <end position="232"/>
    </location>
</feature>
<dbReference type="EMBL" id="LT629792">
    <property type="protein sequence ID" value="SDU09377.1"/>
    <property type="molecule type" value="Genomic_DNA"/>
</dbReference>
<protein>
    <submittedName>
        <fullName evidence="7">DNA-binding response regulator, NarL/FixJ family, contains REC and HTH domains</fullName>
    </submittedName>
</protein>
<dbReference type="InterPro" id="IPR016032">
    <property type="entry name" value="Sig_transdc_resp-reg_C-effctor"/>
</dbReference>
<evidence type="ECO:0000256" key="2">
    <source>
        <dbReference type="ARBA" id="ARBA00023125"/>
    </source>
</evidence>
<dbReference type="RefSeq" id="WP_092648999.1">
    <property type="nucleotide sequence ID" value="NZ_LT629792.1"/>
</dbReference>
<dbReference type="PANTHER" id="PTHR43214:SF37">
    <property type="entry name" value="TRANSCRIPTIONAL REGULATORY PROTEIN YDFI"/>
    <property type="match status" value="1"/>
</dbReference>
<name>A0ABY0VCW4_9ACTO</name>
<proteinExistence type="predicted"/>
<accession>A0ABY0VCW4</accession>
<dbReference type="PROSITE" id="PS50110">
    <property type="entry name" value="RESPONSE_REGULATORY"/>
    <property type="match status" value="1"/>
</dbReference>
<evidence type="ECO:0000313" key="7">
    <source>
        <dbReference type="EMBL" id="SDU09377.1"/>
    </source>
</evidence>
<evidence type="ECO:0000313" key="8">
    <source>
        <dbReference type="Proteomes" id="UP000198976"/>
    </source>
</evidence>
<dbReference type="SUPFAM" id="SSF46894">
    <property type="entry name" value="C-terminal effector domain of the bipartite response regulators"/>
    <property type="match status" value="1"/>
</dbReference>
<dbReference type="SMART" id="SM00448">
    <property type="entry name" value="REC"/>
    <property type="match status" value="1"/>
</dbReference>
<evidence type="ECO:0000256" key="1">
    <source>
        <dbReference type="ARBA" id="ARBA00022553"/>
    </source>
</evidence>
<gene>
    <name evidence="7" type="ORF">SAMN04489714_2120</name>
</gene>
<dbReference type="InterPro" id="IPR000792">
    <property type="entry name" value="Tscrpt_reg_LuxR_C"/>
</dbReference>
<dbReference type="GO" id="GO:0003677">
    <property type="term" value="F:DNA binding"/>
    <property type="evidence" value="ECO:0007669"/>
    <property type="project" value="UniProtKB-KW"/>
</dbReference>
<dbReference type="PROSITE" id="PS50043">
    <property type="entry name" value="HTH_LUXR_2"/>
    <property type="match status" value="1"/>
</dbReference>
<feature type="region of interest" description="Disordered" evidence="4">
    <location>
        <begin position="141"/>
        <end position="166"/>
    </location>
</feature>
<dbReference type="Pfam" id="PF00196">
    <property type="entry name" value="GerE"/>
    <property type="match status" value="1"/>
</dbReference>
<feature type="compositionally biased region" description="Basic and acidic residues" evidence="4">
    <location>
        <begin position="155"/>
        <end position="164"/>
    </location>
</feature>
<keyword evidence="2 7" id="KW-0238">DNA-binding</keyword>
<dbReference type="PROSITE" id="PS00622">
    <property type="entry name" value="HTH_LUXR_1"/>
    <property type="match status" value="1"/>
</dbReference>
<evidence type="ECO:0000256" key="3">
    <source>
        <dbReference type="PROSITE-ProRule" id="PRU00169"/>
    </source>
</evidence>
<dbReference type="PANTHER" id="PTHR43214">
    <property type="entry name" value="TWO-COMPONENT RESPONSE REGULATOR"/>
    <property type="match status" value="1"/>
</dbReference>
<dbReference type="InterPro" id="IPR039420">
    <property type="entry name" value="WalR-like"/>
</dbReference>
<dbReference type="PRINTS" id="PR00038">
    <property type="entry name" value="HTHLUXR"/>
</dbReference>
<dbReference type="Pfam" id="PF00072">
    <property type="entry name" value="Response_reg"/>
    <property type="match status" value="1"/>
</dbReference>
<evidence type="ECO:0000259" key="5">
    <source>
        <dbReference type="PROSITE" id="PS50043"/>
    </source>
</evidence>
<keyword evidence="1 3" id="KW-0597">Phosphoprotein</keyword>
<sequence>MIRVALVDDQALVRSGLRIIVNTADDMEVVAEGANGLEALDIARSARPDVICMDIEMPVKDGLSAAREIVDECADSGPEIIMLTTFGDDYYVVDAVSAGISGFLLKTCRPEELLDAIRRVAEGKAILDDDVTRIVMNAMRQRSEGARGEGGTRGSEMDAGHALDPRQALEAANVTDREREVLELLAAGHTNAEISEALFVSESTVKTHVSSLLRKVHARDRIQLVVWAHAHGIRPRS</sequence>
<dbReference type="InterPro" id="IPR011006">
    <property type="entry name" value="CheY-like_superfamily"/>
</dbReference>